<dbReference type="InterPro" id="IPR001789">
    <property type="entry name" value="Sig_transdc_resp-reg_receiver"/>
</dbReference>
<evidence type="ECO:0000256" key="2">
    <source>
        <dbReference type="ARBA" id="ARBA00022553"/>
    </source>
</evidence>
<dbReference type="InterPro" id="IPR058245">
    <property type="entry name" value="NreC/VraR/RcsB-like_REC"/>
</dbReference>
<dbReference type="SMART" id="SM00421">
    <property type="entry name" value="HTH_LUXR"/>
    <property type="match status" value="1"/>
</dbReference>
<evidence type="ECO:0000256" key="1">
    <source>
        <dbReference type="ARBA" id="ARBA00004496"/>
    </source>
</evidence>
<dbReference type="SMART" id="SM00448">
    <property type="entry name" value="REC"/>
    <property type="match status" value="1"/>
</dbReference>
<evidence type="ECO:0000256" key="5">
    <source>
        <dbReference type="ARBA" id="ARBA00023163"/>
    </source>
</evidence>
<dbReference type="InterPro" id="IPR000792">
    <property type="entry name" value="Tscrpt_reg_LuxR_C"/>
</dbReference>
<dbReference type="Pfam" id="PF00196">
    <property type="entry name" value="GerE"/>
    <property type="match status" value="1"/>
</dbReference>
<dbReference type="PANTHER" id="PTHR43214">
    <property type="entry name" value="TWO-COMPONENT RESPONSE REGULATOR"/>
    <property type="match status" value="1"/>
</dbReference>
<dbReference type="Pfam" id="PF00072">
    <property type="entry name" value="Response_reg"/>
    <property type="match status" value="1"/>
</dbReference>
<name>A0A544SY64_9BACI</name>
<feature type="domain" description="Response regulatory" evidence="8">
    <location>
        <begin position="2"/>
        <end position="118"/>
    </location>
</feature>
<dbReference type="Gene3D" id="3.40.50.2300">
    <property type="match status" value="1"/>
</dbReference>
<reference evidence="9 10" key="1">
    <citation type="submission" date="2019-05" db="EMBL/GenBank/DDBJ databases">
        <title>Psychrobacillus vulpis sp. nov., a new species isolated from feces of a red fox that inhabits in The Tablas de Daimiel Natural Park, Albacete, Spain.</title>
        <authorList>
            <person name="Rodriguez M."/>
            <person name="Reina J.C."/>
            <person name="Bejar V."/>
            <person name="Llamas I."/>
        </authorList>
    </citation>
    <scope>NUCLEOTIDE SEQUENCE [LARGE SCALE GENOMIC DNA]</scope>
    <source>
        <strain evidence="9 10">NHI-2</strain>
    </source>
</reference>
<keyword evidence="5" id="KW-0804">Transcription</keyword>
<proteinExistence type="predicted"/>
<dbReference type="InterPro" id="IPR016032">
    <property type="entry name" value="Sig_transdc_resp-reg_C-effctor"/>
</dbReference>
<feature type="modified residue" description="4-aspartylphosphate" evidence="6">
    <location>
        <position position="53"/>
    </location>
</feature>
<gene>
    <name evidence="9" type="ORF">FG383_15275</name>
</gene>
<dbReference type="OrthoDB" id="9795108at2"/>
<dbReference type="CDD" id="cd17535">
    <property type="entry name" value="REC_NarL-like"/>
    <property type="match status" value="1"/>
</dbReference>
<dbReference type="RefSeq" id="WP_142608257.1">
    <property type="nucleotide sequence ID" value="NZ_VDGG01000036.1"/>
</dbReference>
<dbReference type="PROSITE" id="PS50043">
    <property type="entry name" value="HTH_LUXR_2"/>
    <property type="match status" value="1"/>
</dbReference>
<dbReference type="AlphaFoldDB" id="A0A544SY64"/>
<keyword evidence="10" id="KW-1185">Reference proteome</keyword>
<organism evidence="9 10">
    <name type="scientific">Psychrobacillus soli</name>
    <dbReference type="NCBI Taxonomy" id="1543965"/>
    <lineage>
        <taxon>Bacteria</taxon>
        <taxon>Bacillati</taxon>
        <taxon>Bacillota</taxon>
        <taxon>Bacilli</taxon>
        <taxon>Bacillales</taxon>
        <taxon>Bacillaceae</taxon>
        <taxon>Psychrobacillus</taxon>
    </lineage>
</organism>
<dbReference type="EMBL" id="VDGG01000036">
    <property type="protein sequence ID" value="TQR10146.1"/>
    <property type="molecule type" value="Genomic_DNA"/>
</dbReference>
<evidence type="ECO:0000256" key="3">
    <source>
        <dbReference type="ARBA" id="ARBA00023015"/>
    </source>
</evidence>
<dbReference type="GO" id="GO:0000160">
    <property type="term" value="P:phosphorelay signal transduction system"/>
    <property type="evidence" value="ECO:0007669"/>
    <property type="project" value="InterPro"/>
</dbReference>
<sequence length="214" mass="23681">MKVVIIDDHPLIRKGLKSLFSLDELIDVIGEAATRKDALELLRNETPDIAIVDLRLGDDSGLDLIKEASRTGITSKFVILTSSTSEDDFNKAKEIGVAGYLLKEALPEELLHALLMISRGRKYYDPAVLDLLMKVSSTVEEDGHIEQLTPKEKEILIELGKGHSNKEISKSLYITEFTVKKHVSQVFAKLGLSDRTQAALYANAKGLVKYTITS</sequence>
<dbReference type="CDD" id="cd06170">
    <property type="entry name" value="LuxR_C_like"/>
    <property type="match status" value="1"/>
</dbReference>
<dbReference type="PRINTS" id="PR00038">
    <property type="entry name" value="HTHLUXR"/>
</dbReference>
<dbReference type="InterPro" id="IPR039420">
    <property type="entry name" value="WalR-like"/>
</dbReference>
<dbReference type="PROSITE" id="PS50110">
    <property type="entry name" value="RESPONSE_REGULATORY"/>
    <property type="match status" value="1"/>
</dbReference>
<evidence type="ECO:0000256" key="6">
    <source>
        <dbReference type="PROSITE-ProRule" id="PRU00169"/>
    </source>
</evidence>
<keyword evidence="4" id="KW-0238">DNA-binding</keyword>
<protein>
    <submittedName>
        <fullName evidence="9">Response regulator transcription factor</fullName>
    </submittedName>
</protein>
<dbReference type="GO" id="GO:0003677">
    <property type="term" value="F:DNA binding"/>
    <property type="evidence" value="ECO:0007669"/>
    <property type="project" value="UniProtKB-KW"/>
</dbReference>
<keyword evidence="3" id="KW-0805">Transcription regulation</keyword>
<dbReference type="GO" id="GO:0005737">
    <property type="term" value="C:cytoplasm"/>
    <property type="evidence" value="ECO:0007669"/>
    <property type="project" value="UniProtKB-SubCell"/>
</dbReference>
<dbReference type="SUPFAM" id="SSF46894">
    <property type="entry name" value="C-terminal effector domain of the bipartite response regulators"/>
    <property type="match status" value="1"/>
</dbReference>
<evidence type="ECO:0000313" key="9">
    <source>
        <dbReference type="EMBL" id="TQR10146.1"/>
    </source>
</evidence>
<comment type="subcellular location">
    <subcellularLocation>
        <location evidence="1">Cytoplasm</location>
    </subcellularLocation>
</comment>
<accession>A0A544SY64</accession>
<dbReference type="InterPro" id="IPR011006">
    <property type="entry name" value="CheY-like_superfamily"/>
</dbReference>
<dbReference type="SUPFAM" id="SSF52172">
    <property type="entry name" value="CheY-like"/>
    <property type="match status" value="1"/>
</dbReference>
<evidence type="ECO:0000259" key="8">
    <source>
        <dbReference type="PROSITE" id="PS50110"/>
    </source>
</evidence>
<evidence type="ECO:0000313" key="10">
    <source>
        <dbReference type="Proteomes" id="UP000318937"/>
    </source>
</evidence>
<evidence type="ECO:0000256" key="4">
    <source>
        <dbReference type="ARBA" id="ARBA00023125"/>
    </source>
</evidence>
<keyword evidence="2 6" id="KW-0597">Phosphoprotein</keyword>
<comment type="caution">
    <text evidence="9">The sequence shown here is derived from an EMBL/GenBank/DDBJ whole genome shotgun (WGS) entry which is preliminary data.</text>
</comment>
<dbReference type="GO" id="GO:0006355">
    <property type="term" value="P:regulation of DNA-templated transcription"/>
    <property type="evidence" value="ECO:0007669"/>
    <property type="project" value="InterPro"/>
</dbReference>
<feature type="domain" description="HTH luxR-type" evidence="7">
    <location>
        <begin position="141"/>
        <end position="206"/>
    </location>
</feature>
<evidence type="ECO:0000259" key="7">
    <source>
        <dbReference type="PROSITE" id="PS50043"/>
    </source>
</evidence>
<dbReference type="Proteomes" id="UP000318937">
    <property type="component" value="Unassembled WGS sequence"/>
</dbReference>